<dbReference type="SUPFAM" id="SSF55486">
    <property type="entry name" value="Metalloproteases ('zincins'), catalytic domain"/>
    <property type="match status" value="1"/>
</dbReference>
<proteinExistence type="inferred from homology"/>
<dbReference type="InterPro" id="IPR023091">
    <property type="entry name" value="MetalPrtase_cat_dom_sf_prd"/>
</dbReference>
<keyword evidence="9" id="KW-0963">Cytoplasm</keyword>
<reference evidence="10 11" key="1">
    <citation type="submission" date="2017-11" db="EMBL/GenBank/DDBJ databases">
        <title>Genome sequence of Entomoplasma freundtii BARC 318 (ATCC 51999).</title>
        <authorList>
            <person name="Lo W.-S."/>
            <person name="Gasparich G.E."/>
            <person name="Kuo C.-H."/>
        </authorList>
    </citation>
    <scope>NUCLEOTIDE SEQUENCE [LARGE SCALE GENOMIC DNA]</scope>
    <source>
        <strain evidence="10 11">BARC 318</strain>
    </source>
</reference>
<dbReference type="GO" id="GO:0005737">
    <property type="term" value="C:cytoplasm"/>
    <property type="evidence" value="ECO:0007669"/>
    <property type="project" value="UniProtKB-SubCell"/>
</dbReference>
<dbReference type="KEGG" id="efr:EFREU_v1c03610"/>
<dbReference type="AlphaFoldDB" id="A0A2K8NRH8"/>
<protein>
    <recommendedName>
        <fullName evidence="9">Endoribonuclease YbeY</fullName>
        <ecNumber evidence="9">3.1.-.-</ecNumber>
    </recommendedName>
</protein>
<accession>A0A2K8NRH8</accession>
<evidence type="ECO:0000256" key="7">
    <source>
        <dbReference type="ARBA" id="ARBA00022801"/>
    </source>
</evidence>
<keyword evidence="6 9" id="KW-0255">Endonuclease</keyword>
<keyword evidence="3 9" id="KW-0698">rRNA processing</keyword>
<evidence type="ECO:0000256" key="6">
    <source>
        <dbReference type="ARBA" id="ARBA00022759"/>
    </source>
</evidence>
<evidence type="ECO:0000256" key="9">
    <source>
        <dbReference type="HAMAP-Rule" id="MF_00009"/>
    </source>
</evidence>
<dbReference type="GO" id="GO:0004521">
    <property type="term" value="F:RNA endonuclease activity"/>
    <property type="evidence" value="ECO:0007669"/>
    <property type="project" value="UniProtKB-UniRule"/>
</dbReference>
<dbReference type="InterPro" id="IPR020549">
    <property type="entry name" value="YbeY_CS"/>
</dbReference>
<dbReference type="PROSITE" id="PS01306">
    <property type="entry name" value="UPF0054"/>
    <property type="match status" value="1"/>
</dbReference>
<dbReference type="HAMAP" id="MF_00009">
    <property type="entry name" value="Endoribonucl_YbeY"/>
    <property type="match status" value="1"/>
</dbReference>
<gene>
    <name evidence="9 10" type="primary">ybeY</name>
    <name evidence="10" type="ORF">EFREU_v1c03610</name>
</gene>
<dbReference type="Pfam" id="PF02130">
    <property type="entry name" value="YbeY"/>
    <property type="match status" value="1"/>
</dbReference>
<feature type="binding site" evidence="9">
    <location>
        <position position="122"/>
    </location>
    <ligand>
        <name>Zn(2+)</name>
        <dbReference type="ChEBI" id="CHEBI:29105"/>
        <note>catalytic</note>
    </ligand>
</feature>
<dbReference type="PANTHER" id="PTHR46986">
    <property type="entry name" value="ENDORIBONUCLEASE YBEY, CHLOROPLASTIC"/>
    <property type="match status" value="1"/>
</dbReference>
<evidence type="ECO:0000313" key="10">
    <source>
        <dbReference type="EMBL" id="ATZ16387.1"/>
    </source>
</evidence>
<sequence length="170" mass="19765">MLEISFVNDTNINMAQWEKLADQIIGKGVELLNLHQDNLSLTVQFVTEEKAQNLNHQYRQKNYIPDVLSFPLEMNPKEVQATGFWEIGDIIICFDEAQRKAGKYNHTLEEEMAFLITHGFLHLLGYDHETSLDDEKKMFGLQDEILEGVGLRYEIRFAPDDYLELEQEAN</sequence>
<dbReference type="GO" id="GO:0004222">
    <property type="term" value="F:metalloendopeptidase activity"/>
    <property type="evidence" value="ECO:0007669"/>
    <property type="project" value="InterPro"/>
</dbReference>
<feature type="binding site" evidence="9">
    <location>
        <position position="128"/>
    </location>
    <ligand>
        <name>Zn(2+)</name>
        <dbReference type="ChEBI" id="CHEBI:29105"/>
        <note>catalytic</note>
    </ligand>
</feature>
<keyword evidence="11" id="KW-1185">Reference proteome</keyword>
<evidence type="ECO:0000256" key="5">
    <source>
        <dbReference type="ARBA" id="ARBA00022723"/>
    </source>
</evidence>
<dbReference type="RefSeq" id="WP_100609337.1">
    <property type="nucleotide sequence ID" value="NZ_CP024962.1"/>
</dbReference>
<evidence type="ECO:0000313" key="11">
    <source>
        <dbReference type="Proteomes" id="UP000232222"/>
    </source>
</evidence>
<name>A0A2K8NRH8_9MOLU</name>
<evidence type="ECO:0000256" key="8">
    <source>
        <dbReference type="ARBA" id="ARBA00022833"/>
    </source>
</evidence>
<dbReference type="InterPro" id="IPR002036">
    <property type="entry name" value="YbeY"/>
</dbReference>
<comment type="function">
    <text evidence="9">Single strand-specific metallo-endoribonuclease involved in late-stage 70S ribosome quality control and in maturation of the 3' terminus of the 16S rRNA.</text>
</comment>
<comment type="similarity">
    <text evidence="1 9">Belongs to the endoribonuclease YbeY family.</text>
</comment>
<dbReference type="OrthoDB" id="9807740at2"/>
<evidence type="ECO:0000256" key="4">
    <source>
        <dbReference type="ARBA" id="ARBA00022722"/>
    </source>
</evidence>
<dbReference type="Gene3D" id="3.40.390.30">
    <property type="entry name" value="Metalloproteases ('zincins'), catalytic domain"/>
    <property type="match status" value="1"/>
</dbReference>
<keyword evidence="2 9" id="KW-0690">Ribosome biogenesis</keyword>
<keyword evidence="4 9" id="KW-0540">Nuclease</keyword>
<evidence type="ECO:0000256" key="2">
    <source>
        <dbReference type="ARBA" id="ARBA00022517"/>
    </source>
</evidence>
<evidence type="ECO:0000256" key="1">
    <source>
        <dbReference type="ARBA" id="ARBA00010875"/>
    </source>
</evidence>
<feature type="binding site" evidence="9">
    <location>
        <position position="118"/>
    </location>
    <ligand>
        <name>Zn(2+)</name>
        <dbReference type="ChEBI" id="CHEBI:29105"/>
        <note>catalytic</note>
    </ligand>
</feature>
<comment type="cofactor">
    <cofactor evidence="9">
        <name>Zn(2+)</name>
        <dbReference type="ChEBI" id="CHEBI:29105"/>
    </cofactor>
    <text evidence="9">Binds 1 zinc ion.</text>
</comment>
<organism evidence="10 11">
    <name type="scientific">Entomoplasma freundtii</name>
    <dbReference type="NCBI Taxonomy" id="74700"/>
    <lineage>
        <taxon>Bacteria</taxon>
        <taxon>Bacillati</taxon>
        <taxon>Mycoplasmatota</taxon>
        <taxon>Mollicutes</taxon>
        <taxon>Entomoplasmatales</taxon>
        <taxon>Entomoplasmataceae</taxon>
        <taxon>Entomoplasma</taxon>
    </lineage>
</organism>
<dbReference type="PANTHER" id="PTHR46986:SF1">
    <property type="entry name" value="ENDORIBONUCLEASE YBEY, CHLOROPLASTIC"/>
    <property type="match status" value="1"/>
</dbReference>
<dbReference type="EMBL" id="CP024962">
    <property type="protein sequence ID" value="ATZ16387.1"/>
    <property type="molecule type" value="Genomic_DNA"/>
</dbReference>
<keyword evidence="8 9" id="KW-0862">Zinc</keyword>
<dbReference type="NCBIfam" id="TIGR00043">
    <property type="entry name" value="rRNA maturation RNase YbeY"/>
    <property type="match status" value="1"/>
</dbReference>
<comment type="subcellular location">
    <subcellularLocation>
        <location evidence="9">Cytoplasm</location>
    </subcellularLocation>
</comment>
<keyword evidence="7 9" id="KW-0378">Hydrolase</keyword>
<dbReference type="EC" id="3.1.-.-" evidence="9"/>
<evidence type="ECO:0000256" key="3">
    <source>
        <dbReference type="ARBA" id="ARBA00022552"/>
    </source>
</evidence>
<dbReference type="GO" id="GO:0006364">
    <property type="term" value="P:rRNA processing"/>
    <property type="evidence" value="ECO:0007669"/>
    <property type="project" value="UniProtKB-UniRule"/>
</dbReference>
<keyword evidence="5 9" id="KW-0479">Metal-binding</keyword>
<dbReference type="Proteomes" id="UP000232222">
    <property type="component" value="Chromosome"/>
</dbReference>
<dbReference type="GO" id="GO:0008270">
    <property type="term" value="F:zinc ion binding"/>
    <property type="evidence" value="ECO:0007669"/>
    <property type="project" value="UniProtKB-UniRule"/>
</dbReference>